<protein>
    <submittedName>
        <fullName evidence="2">Uncharacterized protein</fullName>
    </submittedName>
</protein>
<proteinExistence type="predicted"/>
<organism evidence="2 3">
    <name type="scientific">Sphingomonas paeninsulae</name>
    <dbReference type="NCBI Taxonomy" id="2319844"/>
    <lineage>
        <taxon>Bacteria</taxon>
        <taxon>Pseudomonadati</taxon>
        <taxon>Pseudomonadota</taxon>
        <taxon>Alphaproteobacteria</taxon>
        <taxon>Sphingomonadales</taxon>
        <taxon>Sphingomonadaceae</taxon>
        <taxon>Sphingomonas</taxon>
    </lineage>
</organism>
<evidence type="ECO:0000313" key="2">
    <source>
        <dbReference type="EMBL" id="AYJ87582.1"/>
    </source>
</evidence>
<evidence type="ECO:0000313" key="3">
    <source>
        <dbReference type="Proteomes" id="UP000276254"/>
    </source>
</evidence>
<keyword evidence="1" id="KW-1133">Transmembrane helix</keyword>
<dbReference type="EMBL" id="CP032829">
    <property type="protein sequence ID" value="AYJ87582.1"/>
    <property type="molecule type" value="Genomic_DNA"/>
</dbReference>
<accession>A0A494TJN2</accession>
<gene>
    <name evidence="2" type="ORF">D3Y57_18740</name>
</gene>
<feature type="transmembrane region" description="Helical" evidence="1">
    <location>
        <begin position="36"/>
        <end position="56"/>
    </location>
</feature>
<dbReference type="KEGG" id="spha:D3Y57_18740"/>
<reference evidence="2 3" key="1">
    <citation type="submission" date="2018-09" db="EMBL/GenBank/DDBJ databases">
        <title>Sphingomonas peninsula sp. nov., isolated from fildes peninsula, Antarctic soil.</title>
        <authorList>
            <person name="Yingchao G."/>
        </authorList>
    </citation>
    <scope>NUCLEOTIDE SEQUENCE [LARGE SCALE GENOMIC DNA]</scope>
    <source>
        <strain evidence="2 3">YZ-8</strain>
    </source>
</reference>
<evidence type="ECO:0000256" key="1">
    <source>
        <dbReference type="SAM" id="Phobius"/>
    </source>
</evidence>
<feature type="transmembrane region" description="Helical" evidence="1">
    <location>
        <begin position="12"/>
        <end position="30"/>
    </location>
</feature>
<dbReference type="AlphaFoldDB" id="A0A494TJN2"/>
<keyword evidence="3" id="KW-1185">Reference proteome</keyword>
<dbReference type="Proteomes" id="UP000276254">
    <property type="component" value="Chromosome"/>
</dbReference>
<keyword evidence="1" id="KW-0812">Transmembrane</keyword>
<keyword evidence="1" id="KW-0472">Membrane</keyword>
<sequence length="63" mass="7142">MQGLMRRVQKHLFYCTVLTMFFLGSLGAIFQDDASAKVIAGVCASALFVMAMLLYWREHPRLS</sequence>
<name>A0A494TJN2_SPHPE</name>